<dbReference type="Gene3D" id="1.25.40.10">
    <property type="entry name" value="Tetratricopeptide repeat domain"/>
    <property type="match status" value="1"/>
</dbReference>
<organism evidence="1">
    <name type="scientific">Rhizophora mucronata</name>
    <name type="common">Asiatic mangrove</name>
    <dbReference type="NCBI Taxonomy" id="61149"/>
    <lineage>
        <taxon>Eukaryota</taxon>
        <taxon>Viridiplantae</taxon>
        <taxon>Streptophyta</taxon>
        <taxon>Embryophyta</taxon>
        <taxon>Tracheophyta</taxon>
        <taxon>Spermatophyta</taxon>
        <taxon>Magnoliopsida</taxon>
        <taxon>eudicotyledons</taxon>
        <taxon>Gunneridae</taxon>
        <taxon>Pentapetalae</taxon>
        <taxon>rosids</taxon>
        <taxon>fabids</taxon>
        <taxon>Malpighiales</taxon>
        <taxon>Rhizophoraceae</taxon>
        <taxon>Rhizophora</taxon>
    </lineage>
</organism>
<proteinExistence type="predicted"/>
<reference evidence="1" key="1">
    <citation type="submission" date="2018-02" db="EMBL/GenBank/DDBJ databases">
        <title>Rhizophora mucronata_Transcriptome.</title>
        <authorList>
            <person name="Meera S.P."/>
            <person name="Sreeshan A."/>
            <person name="Augustine A."/>
        </authorList>
    </citation>
    <scope>NUCLEOTIDE SEQUENCE</scope>
    <source>
        <tissue evidence="1">Leaf</tissue>
    </source>
</reference>
<sequence>MCDEEQTATAAAAEEAEAGVVALAAMEDVEDYVWANEGEGSLPWDRLTHVFEFVQKGNQAYWDNHFEKAINYYSRANNIKPGDAIILGNRSAAYIRLLFSQ</sequence>
<protein>
    <submittedName>
        <fullName evidence="1">Uncharacterized protein</fullName>
    </submittedName>
</protein>
<dbReference type="InterPro" id="IPR011990">
    <property type="entry name" value="TPR-like_helical_dom_sf"/>
</dbReference>
<dbReference type="EMBL" id="GGEC01031451">
    <property type="protein sequence ID" value="MBX11935.1"/>
    <property type="molecule type" value="Transcribed_RNA"/>
</dbReference>
<name>A0A2P2L1V6_RHIMU</name>
<accession>A0A2P2L1V6</accession>
<dbReference type="SUPFAM" id="SSF48452">
    <property type="entry name" value="TPR-like"/>
    <property type="match status" value="1"/>
</dbReference>
<evidence type="ECO:0000313" key="1">
    <source>
        <dbReference type="EMBL" id="MBX11935.1"/>
    </source>
</evidence>
<dbReference type="AlphaFoldDB" id="A0A2P2L1V6"/>